<sequence>MRTIRRLADKHRSIFDRLGPHVRSSFIIDPVEFPFVLHLVANPEALTFRTVPRDALPLHDALIRGRFRTLFDLVDAGADGDASFFSRDLEILGNTDAVVTLRNALDDIDGSIAADTADLFGPPGRMALAMVRRRGLAGAGKAAR</sequence>
<dbReference type="EMBL" id="PDVP01000004">
    <property type="protein sequence ID" value="PHP67417.1"/>
    <property type="molecule type" value="Genomic_DNA"/>
</dbReference>
<evidence type="ECO:0000313" key="2">
    <source>
        <dbReference type="Proteomes" id="UP000221168"/>
    </source>
</evidence>
<dbReference type="SUPFAM" id="SSF55718">
    <property type="entry name" value="SCP-like"/>
    <property type="match status" value="1"/>
</dbReference>
<proteinExistence type="predicted"/>
<reference evidence="1 2" key="1">
    <citation type="submission" date="2017-10" db="EMBL/GenBank/DDBJ databases">
        <title>Sedimentibacterium mangrovi gen. nov., sp. nov., a novel member of family Phyllobacteriacea isolated from mangrove sediment.</title>
        <authorList>
            <person name="Liao H."/>
            <person name="Tian Y."/>
        </authorList>
    </citation>
    <scope>NUCLEOTIDE SEQUENCE [LARGE SCALE GENOMIC DNA]</scope>
    <source>
        <strain evidence="1 2">X9-2-2</strain>
    </source>
</reference>
<evidence type="ECO:0000313" key="1">
    <source>
        <dbReference type="EMBL" id="PHP67417.1"/>
    </source>
</evidence>
<organism evidence="1 2">
    <name type="scientific">Zhengella mangrovi</name>
    <dbReference type="NCBI Taxonomy" id="1982044"/>
    <lineage>
        <taxon>Bacteria</taxon>
        <taxon>Pseudomonadati</taxon>
        <taxon>Pseudomonadota</taxon>
        <taxon>Alphaproteobacteria</taxon>
        <taxon>Hyphomicrobiales</taxon>
        <taxon>Notoacmeibacteraceae</taxon>
        <taxon>Zhengella</taxon>
    </lineage>
</organism>
<dbReference type="AlphaFoldDB" id="A0A2G1QPD9"/>
<keyword evidence="2" id="KW-1185">Reference proteome</keyword>
<gene>
    <name evidence="1" type="ORF">CSC94_09165</name>
</gene>
<dbReference type="OrthoDB" id="8479080at2"/>
<dbReference type="Proteomes" id="UP000221168">
    <property type="component" value="Unassembled WGS sequence"/>
</dbReference>
<dbReference type="InterPro" id="IPR036527">
    <property type="entry name" value="SCP2_sterol-bd_dom_sf"/>
</dbReference>
<comment type="caution">
    <text evidence="1">The sequence shown here is derived from an EMBL/GenBank/DDBJ whole genome shotgun (WGS) entry which is preliminary data.</text>
</comment>
<accession>A0A2G1QPD9</accession>
<name>A0A2G1QPD9_9HYPH</name>
<protein>
    <submittedName>
        <fullName evidence="1">Sterol-binding protein</fullName>
    </submittedName>
</protein>